<name>A0ABD0RFL0_CIRMR</name>
<comment type="caution">
    <text evidence="2">The sequence shown here is derived from an EMBL/GenBank/DDBJ whole genome shotgun (WGS) entry which is preliminary data.</text>
</comment>
<accession>A0ABD0RFL0</accession>
<feature type="compositionally biased region" description="Polar residues" evidence="1">
    <location>
        <begin position="43"/>
        <end position="53"/>
    </location>
</feature>
<protein>
    <submittedName>
        <fullName evidence="2">Uncharacterized protein</fullName>
    </submittedName>
</protein>
<dbReference type="EMBL" id="JAMKFB020000003">
    <property type="protein sequence ID" value="KAL0197332.1"/>
    <property type="molecule type" value="Genomic_DNA"/>
</dbReference>
<reference evidence="2 3" key="1">
    <citation type="submission" date="2024-05" db="EMBL/GenBank/DDBJ databases">
        <title>Genome sequencing and assembly of Indian major carp, Cirrhinus mrigala (Hamilton, 1822).</title>
        <authorList>
            <person name="Mohindra V."/>
            <person name="Chowdhury L.M."/>
            <person name="Lal K."/>
            <person name="Jena J.K."/>
        </authorList>
    </citation>
    <scope>NUCLEOTIDE SEQUENCE [LARGE SCALE GENOMIC DNA]</scope>
    <source>
        <strain evidence="2">CM1030</strain>
        <tissue evidence="2">Blood</tissue>
    </source>
</reference>
<feature type="region of interest" description="Disordered" evidence="1">
    <location>
        <begin position="1"/>
        <end position="152"/>
    </location>
</feature>
<evidence type="ECO:0000313" key="2">
    <source>
        <dbReference type="EMBL" id="KAL0197332.1"/>
    </source>
</evidence>
<feature type="compositionally biased region" description="Low complexity" evidence="1">
    <location>
        <begin position="28"/>
        <end position="41"/>
    </location>
</feature>
<dbReference type="Proteomes" id="UP001529510">
    <property type="component" value="Unassembled WGS sequence"/>
</dbReference>
<proteinExistence type="predicted"/>
<feature type="non-terminal residue" evidence="2">
    <location>
        <position position="1"/>
    </location>
</feature>
<feature type="compositionally biased region" description="Basic and acidic residues" evidence="1">
    <location>
        <begin position="79"/>
        <end position="95"/>
    </location>
</feature>
<organism evidence="2 3">
    <name type="scientific">Cirrhinus mrigala</name>
    <name type="common">Mrigala</name>
    <dbReference type="NCBI Taxonomy" id="683832"/>
    <lineage>
        <taxon>Eukaryota</taxon>
        <taxon>Metazoa</taxon>
        <taxon>Chordata</taxon>
        <taxon>Craniata</taxon>
        <taxon>Vertebrata</taxon>
        <taxon>Euteleostomi</taxon>
        <taxon>Actinopterygii</taxon>
        <taxon>Neopterygii</taxon>
        <taxon>Teleostei</taxon>
        <taxon>Ostariophysi</taxon>
        <taxon>Cypriniformes</taxon>
        <taxon>Cyprinidae</taxon>
        <taxon>Labeoninae</taxon>
        <taxon>Labeonini</taxon>
        <taxon>Cirrhinus</taxon>
    </lineage>
</organism>
<keyword evidence="3" id="KW-1185">Reference proteome</keyword>
<gene>
    <name evidence="2" type="ORF">M9458_005872</name>
</gene>
<evidence type="ECO:0000256" key="1">
    <source>
        <dbReference type="SAM" id="MobiDB-lite"/>
    </source>
</evidence>
<sequence>LPRLHLAPQLSDRQQAESINLKPSEVRLSGLSSSQHSSPHLKTASNSNSQNAVQIKGILKKSSSEGVVDNLNGHSLEQNGRERREREVIEQRHTTPVEPAPLSSAPWRQRARKEASVSSGRTRRSAPKPEEHQSLSEDLQIAEQSKESDITD</sequence>
<dbReference type="AlphaFoldDB" id="A0ABD0RFL0"/>
<evidence type="ECO:0000313" key="3">
    <source>
        <dbReference type="Proteomes" id="UP001529510"/>
    </source>
</evidence>
<feature type="non-terminal residue" evidence="2">
    <location>
        <position position="152"/>
    </location>
</feature>